<accession>A0A7W6NN59</accession>
<comment type="caution">
    <text evidence="2">The sequence shown here is derived from an EMBL/GenBank/DDBJ whole genome shotgun (WGS) entry which is preliminary data.</text>
</comment>
<organism evidence="2 3">
    <name type="scientific">Gellertiella hungarica</name>
    <dbReference type="NCBI Taxonomy" id="1572859"/>
    <lineage>
        <taxon>Bacteria</taxon>
        <taxon>Pseudomonadati</taxon>
        <taxon>Pseudomonadota</taxon>
        <taxon>Alphaproteobacteria</taxon>
        <taxon>Hyphomicrobiales</taxon>
        <taxon>Rhizobiaceae</taxon>
        <taxon>Gellertiella</taxon>
    </lineage>
</organism>
<name>A0A7W6NN59_9HYPH</name>
<dbReference type="InterPro" id="IPR045601">
    <property type="entry name" value="DUF6455"/>
</dbReference>
<gene>
    <name evidence="2" type="ORF">GGR23_004364</name>
</gene>
<dbReference type="Proteomes" id="UP000528286">
    <property type="component" value="Unassembled WGS sequence"/>
</dbReference>
<dbReference type="RefSeq" id="WP_183368376.1">
    <property type="nucleotide sequence ID" value="NZ_JACIEZ010000015.1"/>
</dbReference>
<evidence type="ECO:0000313" key="3">
    <source>
        <dbReference type="Proteomes" id="UP000528286"/>
    </source>
</evidence>
<evidence type="ECO:0000313" key="2">
    <source>
        <dbReference type="EMBL" id="MBB4067135.1"/>
    </source>
</evidence>
<evidence type="ECO:0000259" key="1">
    <source>
        <dbReference type="Pfam" id="PF20056"/>
    </source>
</evidence>
<sequence length="93" mass="9968">MLANDALPCDRPSQDMTREMPDMMLALGIEPALLRLDHPALYAGMESVCAGCASKGQCQHDLKTDSAADHFTDYCGNAATLSLLSGRPDLARD</sequence>
<protein>
    <recommendedName>
        <fullName evidence="1">DUF6455 domain-containing protein</fullName>
    </recommendedName>
</protein>
<dbReference type="EMBL" id="JACIEZ010000015">
    <property type="protein sequence ID" value="MBB4067135.1"/>
    <property type="molecule type" value="Genomic_DNA"/>
</dbReference>
<proteinExistence type="predicted"/>
<reference evidence="2 3" key="1">
    <citation type="submission" date="2020-08" db="EMBL/GenBank/DDBJ databases">
        <title>Genomic Encyclopedia of Type Strains, Phase IV (KMG-IV): sequencing the most valuable type-strain genomes for metagenomic binning, comparative biology and taxonomic classification.</title>
        <authorList>
            <person name="Goeker M."/>
        </authorList>
    </citation>
    <scope>NUCLEOTIDE SEQUENCE [LARGE SCALE GENOMIC DNA]</scope>
    <source>
        <strain evidence="2 3">DSM 29853</strain>
    </source>
</reference>
<feature type="domain" description="DUF6455" evidence="1">
    <location>
        <begin position="39"/>
        <end position="85"/>
    </location>
</feature>
<dbReference type="Pfam" id="PF20056">
    <property type="entry name" value="DUF6455"/>
    <property type="match status" value="1"/>
</dbReference>
<keyword evidence="3" id="KW-1185">Reference proteome</keyword>
<dbReference type="AlphaFoldDB" id="A0A7W6NN59"/>